<dbReference type="EMBL" id="LS483487">
    <property type="protein sequence ID" value="SQJ15710.1"/>
    <property type="molecule type" value="Genomic_DNA"/>
</dbReference>
<proteinExistence type="predicted"/>
<dbReference type="RefSeq" id="WP_005978432.1">
    <property type="nucleotide sequence ID" value="NZ_CABKNW010000004.1"/>
</dbReference>
<organism evidence="1 2">
    <name type="scientific">Fusobacterium ulcerans</name>
    <dbReference type="NCBI Taxonomy" id="861"/>
    <lineage>
        <taxon>Bacteria</taxon>
        <taxon>Fusobacteriati</taxon>
        <taxon>Fusobacteriota</taxon>
        <taxon>Fusobacteriia</taxon>
        <taxon>Fusobacteriales</taxon>
        <taxon>Fusobacteriaceae</taxon>
        <taxon>Fusobacterium</taxon>
    </lineage>
</organism>
<protein>
    <submittedName>
        <fullName evidence="1">Uncharacterized protein</fullName>
    </submittedName>
</protein>
<evidence type="ECO:0000313" key="1">
    <source>
        <dbReference type="EMBL" id="SQJ15710.1"/>
    </source>
</evidence>
<dbReference type="GeneID" id="78454341"/>
<evidence type="ECO:0000313" key="2">
    <source>
        <dbReference type="Proteomes" id="UP000249008"/>
    </source>
</evidence>
<dbReference type="Proteomes" id="UP000249008">
    <property type="component" value="Chromosome 1"/>
</dbReference>
<sequence>MKKIKILFIFLIFCSFNLKINSQEIDKEVKTIHIFVALCDNKNQGIVKVPEKIGNGQDPENNLYWGCAYGIKTYFKRSKEWKLLKTEKSDSVILERVIFKHKTKNYYIIADAYDGKYIKECTKDFLSASSGITKSKIKINDKTIGTDGNAELISYIGHNGLMDFNIRNKYINKDKKKRDVITLACYSKLYFPKHLKSANVNPLLWTTGRMAPEAYTIHDAINGYLNNEDNEKIRERGALAYSKYQKCSKKAANNLLVTGW</sequence>
<name>A0AAX2JFF7_9FUSO</name>
<accession>A0AAX2JFF7</accession>
<gene>
    <name evidence="1" type="ORF">NCTC12112_03077</name>
</gene>
<reference evidence="1 2" key="1">
    <citation type="submission" date="2018-06" db="EMBL/GenBank/DDBJ databases">
        <authorList>
            <consortium name="Pathogen Informatics"/>
            <person name="Doyle S."/>
        </authorList>
    </citation>
    <scope>NUCLEOTIDE SEQUENCE [LARGE SCALE GENOMIC DNA]</scope>
    <source>
        <strain evidence="1 2">NCTC12112</strain>
    </source>
</reference>
<dbReference type="AlphaFoldDB" id="A0AAX2JFF7"/>
<dbReference type="KEGG" id="ful:C4N20_05940"/>